<evidence type="ECO:0000313" key="4">
    <source>
        <dbReference type="Proteomes" id="UP000321306"/>
    </source>
</evidence>
<dbReference type="PANTHER" id="PTHR30006">
    <property type="entry name" value="THIAMINE-BINDING PERIPLASMIC PROTEIN-RELATED"/>
    <property type="match status" value="1"/>
</dbReference>
<comment type="caution">
    <text evidence="3">The sequence shown here is derived from an EMBL/GenBank/DDBJ whole genome shotgun (WGS) entry which is preliminary data.</text>
</comment>
<dbReference type="InterPro" id="IPR006059">
    <property type="entry name" value="SBP"/>
</dbReference>
<dbReference type="Pfam" id="PF01547">
    <property type="entry name" value="SBP_bac_1"/>
    <property type="match status" value="1"/>
</dbReference>
<dbReference type="OrthoDB" id="9791045at2"/>
<evidence type="ECO:0000256" key="2">
    <source>
        <dbReference type="SAM" id="SignalP"/>
    </source>
</evidence>
<dbReference type="SUPFAM" id="SSF53850">
    <property type="entry name" value="Periplasmic binding protein-like II"/>
    <property type="match status" value="1"/>
</dbReference>
<keyword evidence="1 2" id="KW-0732">Signal</keyword>
<dbReference type="GO" id="GO:0030288">
    <property type="term" value="C:outer membrane-bounded periplasmic space"/>
    <property type="evidence" value="ECO:0007669"/>
    <property type="project" value="TreeGrafter"/>
</dbReference>
<proteinExistence type="predicted"/>
<gene>
    <name evidence="3" type="ORF">DC3_41230</name>
</gene>
<name>A0A511N7M8_DEIC1</name>
<sequence>MQKFVCITLALAVAAPAFAQVPKGYPASYQKVIDEAKKEKKLVIYSSTDQASAQFLIDDFKALYPFVEVEYNDIGTTQLYSRFISEAAAGGKSADFLWSSGMELQVKLAADGYALAYTSPEAKNYPASSKMDNLLYGTTLEPGVLVYNKRFIKKPPTTHGEFAKMLADSKMNGKVATWDPEKSGIGFTFLHQDTVAVPGYLDLFKALGKSGAGQYSSSGVMMEKVISGEHYFGYNVIGSYALLRAEKVPDIGVAYFRDRTVAFQRPAFISKLAEHPNTAKLFLDYLLSARGQNVMANKSLIFALRPGTEGPAVPKNVYSKIGGKKNLVVIPVSRDLLKNLEPGVRTPFLNEWRSALKGQ</sequence>
<dbReference type="EMBL" id="BJXB01000021">
    <property type="protein sequence ID" value="GEM48488.1"/>
    <property type="molecule type" value="Genomic_DNA"/>
</dbReference>
<dbReference type="Proteomes" id="UP000321306">
    <property type="component" value="Unassembled WGS sequence"/>
</dbReference>
<protein>
    <submittedName>
        <fullName evidence="3">Iron ABC transporter substrate-binding protein</fullName>
    </submittedName>
</protein>
<dbReference type="AlphaFoldDB" id="A0A511N7M8"/>
<feature type="chain" id="PRO_5021913211" evidence="2">
    <location>
        <begin position="20"/>
        <end position="359"/>
    </location>
</feature>
<reference evidence="3 4" key="1">
    <citation type="submission" date="2019-07" db="EMBL/GenBank/DDBJ databases">
        <title>Whole genome shotgun sequence of Deinococcus cellulosilyticus NBRC 106333.</title>
        <authorList>
            <person name="Hosoyama A."/>
            <person name="Uohara A."/>
            <person name="Ohji S."/>
            <person name="Ichikawa N."/>
        </authorList>
    </citation>
    <scope>NUCLEOTIDE SEQUENCE [LARGE SCALE GENOMIC DNA]</scope>
    <source>
        <strain evidence="3 4">NBRC 106333</strain>
    </source>
</reference>
<organism evidence="3 4">
    <name type="scientific">Deinococcus cellulosilyticus (strain DSM 18568 / NBRC 106333 / KACC 11606 / 5516J-15)</name>
    <dbReference type="NCBI Taxonomy" id="1223518"/>
    <lineage>
        <taxon>Bacteria</taxon>
        <taxon>Thermotogati</taxon>
        <taxon>Deinococcota</taxon>
        <taxon>Deinococci</taxon>
        <taxon>Deinococcales</taxon>
        <taxon>Deinococcaceae</taxon>
        <taxon>Deinococcus</taxon>
    </lineage>
</organism>
<keyword evidence="4" id="KW-1185">Reference proteome</keyword>
<accession>A0A511N7M8</accession>
<feature type="signal peptide" evidence="2">
    <location>
        <begin position="1"/>
        <end position="19"/>
    </location>
</feature>
<dbReference type="PANTHER" id="PTHR30006:SF25">
    <property type="entry name" value="PHOSPHOGLYCERATE TRANSPORT REGULATORY PROTEIN PGTC"/>
    <property type="match status" value="1"/>
</dbReference>
<dbReference type="Gene3D" id="3.40.190.10">
    <property type="entry name" value="Periplasmic binding protein-like II"/>
    <property type="match status" value="2"/>
</dbReference>
<evidence type="ECO:0000313" key="3">
    <source>
        <dbReference type="EMBL" id="GEM48488.1"/>
    </source>
</evidence>
<dbReference type="RefSeq" id="WP_146887590.1">
    <property type="nucleotide sequence ID" value="NZ_BJXB01000021.1"/>
</dbReference>
<evidence type="ECO:0000256" key="1">
    <source>
        <dbReference type="ARBA" id="ARBA00022729"/>
    </source>
</evidence>